<accession>A0A081PDE2</accession>
<comment type="caution">
    <text evidence="4">The sequence shown here is derived from an EMBL/GenBank/DDBJ whole genome shotgun (WGS) entry which is preliminary data.</text>
</comment>
<reference evidence="4 5" key="1">
    <citation type="journal article" date="1992" name="Int. J. Syst. Bacteriol.">
        <title>Sphingobacterium antarcticus sp. nov. a Psychrotrophic Bacterium from the Soils of Schirmacher Oasis, Antarctica.</title>
        <authorList>
            <person name="Shivaji S."/>
            <person name="Ray M.K."/>
            <person name="Rao N.S."/>
            <person name="Saiserr L."/>
            <person name="Jagannadham M.V."/>
            <person name="Kumar G.S."/>
            <person name="Reddy G."/>
            <person name="Bhargava P.M."/>
        </authorList>
    </citation>
    <scope>NUCLEOTIDE SEQUENCE [LARGE SCALE GENOMIC DNA]</scope>
    <source>
        <strain evidence="4 5">4BY</strain>
    </source>
</reference>
<evidence type="ECO:0000256" key="2">
    <source>
        <dbReference type="ARBA" id="ARBA00023136"/>
    </source>
</evidence>
<keyword evidence="2" id="KW-0472">Membrane</keyword>
<dbReference type="OrthoDB" id="846150at2"/>
<dbReference type="eggNOG" id="COG1680">
    <property type="taxonomic scope" value="Bacteria"/>
</dbReference>
<organism evidence="4 5">
    <name type="scientific">Pedobacter antarcticus 4BY</name>
    <dbReference type="NCBI Taxonomy" id="1358423"/>
    <lineage>
        <taxon>Bacteria</taxon>
        <taxon>Pseudomonadati</taxon>
        <taxon>Bacteroidota</taxon>
        <taxon>Sphingobacteriia</taxon>
        <taxon>Sphingobacteriales</taxon>
        <taxon>Sphingobacteriaceae</taxon>
        <taxon>Pedobacter</taxon>
    </lineage>
</organism>
<evidence type="ECO:0000313" key="5">
    <source>
        <dbReference type="Proteomes" id="UP000028007"/>
    </source>
</evidence>
<evidence type="ECO:0000259" key="3">
    <source>
        <dbReference type="Pfam" id="PF00144"/>
    </source>
</evidence>
<dbReference type="RefSeq" id="WP_037443769.1">
    <property type="nucleotide sequence ID" value="NZ_JNFF01000110.1"/>
</dbReference>
<dbReference type="InterPro" id="IPR001466">
    <property type="entry name" value="Beta-lactam-related"/>
</dbReference>
<dbReference type="Pfam" id="PF00144">
    <property type="entry name" value="Beta-lactamase"/>
    <property type="match status" value="1"/>
</dbReference>
<dbReference type="EMBL" id="JNFF01000110">
    <property type="protein sequence ID" value="KEQ28715.1"/>
    <property type="molecule type" value="Genomic_DNA"/>
</dbReference>
<dbReference type="Proteomes" id="UP000028007">
    <property type="component" value="Unassembled WGS sequence"/>
</dbReference>
<evidence type="ECO:0000256" key="1">
    <source>
        <dbReference type="ARBA" id="ARBA00004370"/>
    </source>
</evidence>
<dbReference type="InterPro" id="IPR012338">
    <property type="entry name" value="Beta-lactam/transpept-like"/>
</dbReference>
<dbReference type="GO" id="GO:0016020">
    <property type="term" value="C:membrane"/>
    <property type="evidence" value="ECO:0007669"/>
    <property type="project" value="UniProtKB-SubCell"/>
</dbReference>
<gene>
    <name evidence="4" type="ORF">N180_04805</name>
</gene>
<feature type="domain" description="Beta-lactamase-related" evidence="3">
    <location>
        <begin position="32"/>
        <end position="380"/>
    </location>
</feature>
<evidence type="ECO:0000313" key="4">
    <source>
        <dbReference type="EMBL" id="KEQ28715.1"/>
    </source>
</evidence>
<keyword evidence="5" id="KW-1185">Reference proteome</keyword>
<name>A0A081PDE2_9SPHI</name>
<dbReference type="AlphaFoldDB" id="A0A081PDE2"/>
<protein>
    <recommendedName>
        <fullName evidence="3">Beta-lactamase-related domain-containing protein</fullName>
    </recommendedName>
</protein>
<dbReference type="InterPro" id="IPR050491">
    <property type="entry name" value="AmpC-like"/>
</dbReference>
<dbReference type="PANTHER" id="PTHR46825:SF11">
    <property type="entry name" value="PENICILLIN-BINDING PROTEIN 4"/>
    <property type="match status" value="1"/>
</dbReference>
<dbReference type="Gene3D" id="3.40.710.10">
    <property type="entry name" value="DD-peptidase/beta-lactamase superfamily"/>
    <property type="match status" value="1"/>
</dbReference>
<dbReference type="PANTHER" id="PTHR46825">
    <property type="entry name" value="D-ALANYL-D-ALANINE-CARBOXYPEPTIDASE/ENDOPEPTIDASE AMPH"/>
    <property type="match status" value="1"/>
</dbReference>
<proteinExistence type="predicted"/>
<dbReference type="SUPFAM" id="SSF56601">
    <property type="entry name" value="beta-lactamase/transpeptidase-like"/>
    <property type="match status" value="1"/>
</dbReference>
<comment type="subcellular location">
    <subcellularLocation>
        <location evidence="1">Membrane</location>
    </subcellularLocation>
</comment>
<sequence length="406" mass="45597">MKRWKHVIIIGCTLLSVYTPDARGQSGFDPLTKALEQIVKKDSLTGMSVVLVNSKEMIYEHNFGYADVAKKTRYTSQSVQIIGSVSKTFIAVALMKAVELGYFELETNINEIVPFKVANPSYQMAGITVRELSNHTSSIVDNPSILPDTYQFDEAFADYDVSAYKILQGMGYRKKVAPCSLKTFLYEYLSADGKYYSADNFVSSEPGSSSHYSNIASALAAYLIEVKSGMTYASFTEKYILKPLKMRNSSWFLDARQKDKYAKHYYDLVRSFPFYQCITYPDGGLRTNTADLSKYLIAMINGYNGDQTILSKASYQTMFKPQFSKEHPPKGISLAHRNKGIFWNLYNNGTIGHDGDDPGVSSFLFFNPATGLGGVFLCDRYLADKSEIIDLLVKYTNHTSFVEVPQ</sequence>